<dbReference type="RefSeq" id="WP_246916230.1">
    <property type="nucleotide sequence ID" value="NZ_CP090145.1"/>
</dbReference>
<accession>A0ABY4HM07</accession>
<proteinExistence type="predicted"/>
<sequence length="170" mass="20518">MEEIHQKIASKIKKIVVFLFILSFKSSLFSQSFESIKRSDTIYIYFDKDKKNSSREKAITTEKSEFYENYLTYKFDPDPTNTILFISNKYKNRDNIKKGIKNDERIERKSFLKKNKNIILDIDFFTKNGFLETYLVIYKKIIYLIDKEEIKGRKIKVKQVEMMNFTYNEM</sequence>
<protein>
    <submittedName>
        <fullName evidence="1">Uncharacterized protein</fullName>
    </submittedName>
</protein>
<evidence type="ECO:0000313" key="2">
    <source>
        <dbReference type="Proteomes" id="UP000830454"/>
    </source>
</evidence>
<evidence type="ECO:0000313" key="1">
    <source>
        <dbReference type="EMBL" id="UOX33696.1"/>
    </source>
</evidence>
<reference evidence="1" key="2">
    <citation type="submission" date="2022-04" db="EMBL/GenBank/DDBJ databases">
        <title>Complete Genome Sequence of Flavobacterium sediminilitoris YSM-43, Isolated from a Tidal Sediment.</title>
        <authorList>
            <person name="Lee P.A."/>
        </authorList>
    </citation>
    <scope>NUCLEOTIDE SEQUENCE</scope>
    <source>
        <strain evidence="1">YSM-43</strain>
    </source>
</reference>
<dbReference type="EMBL" id="CP090145">
    <property type="protein sequence ID" value="UOX33696.1"/>
    <property type="molecule type" value="Genomic_DNA"/>
</dbReference>
<name>A0ABY4HM07_9FLAO</name>
<organism evidence="1 2">
    <name type="scientific">Flavobacterium sediminilitoris</name>
    <dbReference type="NCBI Taxonomy" id="2024526"/>
    <lineage>
        <taxon>Bacteria</taxon>
        <taxon>Pseudomonadati</taxon>
        <taxon>Bacteroidota</taxon>
        <taxon>Flavobacteriia</taxon>
        <taxon>Flavobacteriales</taxon>
        <taxon>Flavobacteriaceae</taxon>
        <taxon>Flavobacterium</taxon>
    </lineage>
</organism>
<gene>
    <name evidence="1" type="ORF">LXD69_16885</name>
</gene>
<dbReference type="Proteomes" id="UP000830454">
    <property type="component" value="Chromosome"/>
</dbReference>
<reference evidence="1" key="1">
    <citation type="submission" date="2021-12" db="EMBL/GenBank/DDBJ databases">
        <authorList>
            <person name="Cha I.-T."/>
            <person name="Lee K.-E."/>
            <person name="Park S.-J."/>
        </authorList>
    </citation>
    <scope>NUCLEOTIDE SEQUENCE</scope>
    <source>
        <strain evidence="1">YSM-43</strain>
    </source>
</reference>
<keyword evidence="2" id="KW-1185">Reference proteome</keyword>